<comment type="caution">
    <text evidence="2">The sequence shown here is derived from an EMBL/GenBank/DDBJ whole genome shotgun (WGS) entry which is preliminary data.</text>
</comment>
<keyword evidence="1" id="KW-0472">Membrane</keyword>
<dbReference type="EMBL" id="CAKLBY020000221">
    <property type="protein sequence ID" value="CAK7935049.1"/>
    <property type="molecule type" value="Genomic_DNA"/>
</dbReference>
<dbReference type="GO" id="GO:0005789">
    <property type="term" value="C:endoplasmic reticulum membrane"/>
    <property type="evidence" value="ECO:0007669"/>
    <property type="project" value="TreeGrafter"/>
</dbReference>
<protein>
    <recommendedName>
        <fullName evidence="4">Phosphatidate cytidylyltransferase</fullName>
    </recommendedName>
</protein>
<evidence type="ECO:0000313" key="3">
    <source>
        <dbReference type="Proteomes" id="UP001162060"/>
    </source>
</evidence>
<organism evidence="2 3">
    <name type="scientific">Peronospora matthiolae</name>
    <dbReference type="NCBI Taxonomy" id="2874970"/>
    <lineage>
        <taxon>Eukaryota</taxon>
        <taxon>Sar</taxon>
        <taxon>Stramenopiles</taxon>
        <taxon>Oomycota</taxon>
        <taxon>Peronosporomycetes</taxon>
        <taxon>Peronosporales</taxon>
        <taxon>Peronosporaceae</taxon>
        <taxon>Peronospora</taxon>
    </lineage>
</organism>
<sequence length="266" mass="29052">MDRDMVVDTAAAEEEERVPVAFCVISVAIILSFQYIFSTGQRPAKPNDEVVRDRSDLHLLRKIHHLITGVLIYVASRFFGRGPGATVLLTFALLCYGLHVLRQNSDAFNTAYLQRFRRLLRPHEVAGTTLPGAYYFLLGSAFSLALFQLRIARLAILHVSVGDPAAAFFGTLYGRHKLATVVGKLGGRKSLEGSIGCCGVAAIATFTVFIIERDFYFDISEDEGTAVAAGIIAAAAEMLNVGGWDDNLTFPLLSGTFLQLTVSRFL</sequence>
<feature type="transmembrane region" description="Helical" evidence="1">
    <location>
        <begin position="125"/>
        <end position="147"/>
    </location>
</feature>
<feature type="transmembrane region" description="Helical" evidence="1">
    <location>
        <begin position="87"/>
        <end position="105"/>
    </location>
</feature>
<feature type="transmembrane region" description="Helical" evidence="1">
    <location>
        <begin position="20"/>
        <end position="37"/>
    </location>
</feature>
<reference evidence="2" key="1">
    <citation type="submission" date="2024-01" db="EMBL/GenBank/DDBJ databases">
        <authorList>
            <person name="Webb A."/>
        </authorList>
    </citation>
    <scope>NUCLEOTIDE SEQUENCE</scope>
    <source>
        <strain evidence="2">Pm1</strain>
    </source>
</reference>
<name>A0AAV1UK86_9STRA</name>
<gene>
    <name evidence="2" type="ORF">PM001_LOCUS20199</name>
</gene>
<dbReference type="GO" id="GO:0006654">
    <property type="term" value="P:phosphatidic acid biosynthetic process"/>
    <property type="evidence" value="ECO:0007669"/>
    <property type="project" value="TreeGrafter"/>
</dbReference>
<feature type="transmembrane region" description="Helical" evidence="1">
    <location>
        <begin position="193"/>
        <end position="211"/>
    </location>
</feature>
<dbReference type="Proteomes" id="UP001162060">
    <property type="component" value="Unassembled WGS sequence"/>
</dbReference>
<keyword evidence="1" id="KW-1133">Transmembrane helix</keyword>
<dbReference type="PANTHER" id="PTHR31303:SF1">
    <property type="entry name" value="CTP-DEPENDENT DIACYLGLYCEROL KINASE 1"/>
    <property type="match status" value="1"/>
</dbReference>
<evidence type="ECO:0008006" key="4">
    <source>
        <dbReference type="Google" id="ProtNLM"/>
    </source>
</evidence>
<accession>A0AAV1UK86</accession>
<dbReference type="PANTHER" id="PTHR31303">
    <property type="entry name" value="CTP-DEPENDENT DIACYLGLYCEROL KINASE 1"/>
    <property type="match status" value="1"/>
</dbReference>
<proteinExistence type="predicted"/>
<dbReference type="GO" id="GO:0004143">
    <property type="term" value="F:ATP-dependent diacylglycerol kinase activity"/>
    <property type="evidence" value="ECO:0007669"/>
    <property type="project" value="InterPro"/>
</dbReference>
<dbReference type="InterPro" id="IPR037997">
    <property type="entry name" value="Dgk1-like"/>
</dbReference>
<dbReference type="AlphaFoldDB" id="A0AAV1UK86"/>
<feature type="transmembrane region" description="Helical" evidence="1">
    <location>
        <begin position="154"/>
        <end position="173"/>
    </location>
</feature>
<keyword evidence="1" id="KW-0812">Transmembrane</keyword>
<evidence type="ECO:0000256" key="1">
    <source>
        <dbReference type="SAM" id="Phobius"/>
    </source>
</evidence>
<evidence type="ECO:0000313" key="2">
    <source>
        <dbReference type="EMBL" id="CAK7935049.1"/>
    </source>
</evidence>